<dbReference type="PANTHER" id="PTHR43022">
    <property type="entry name" value="PROTEIN SMF"/>
    <property type="match status" value="1"/>
</dbReference>
<feature type="domain" description="Smf/DprA SLOG" evidence="2">
    <location>
        <begin position="6"/>
        <end position="176"/>
    </location>
</feature>
<protein>
    <recommendedName>
        <fullName evidence="2">Smf/DprA SLOG domain-containing protein</fullName>
    </recommendedName>
</protein>
<comment type="similarity">
    <text evidence="1">Belongs to the DprA/Smf family.</text>
</comment>
<reference evidence="4" key="1">
    <citation type="journal article" date="2019" name="Int. J. Syst. Evol. Microbiol.">
        <title>The Global Catalogue of Microorganisms (GCM) 10K type strain sequencing project: providing services to taxonomists for standard genome sequencing and annotation.</title>
        <authorList>
            <consortium name="The Broad Institute Genomics Platform"/>
            <consortium name="The Broad Institute Genome Sequencing Center for Infectious Disease"/>
            <person name="Wu L."/>
            <person name="Ma J."/>
        </authorList>
    </citation>
    <scope>NUCLEOTIDE SEQUENCE [LARGE SCALE GENOMIC DNA]</scope>
    <source>
        <strain evidence="4">CGMCC 4.7181</strain>
    </source>
</reference>
<dbReference type="Proteomes" id="UP000638043">
    <property type="component" value="Unassembled WGS sequence"/>
</dbReference>
<evidence type="ECO:0000259" key="2">
    <source>
        <dbReference type="Pfam" id="PF02481"/>
    </source>
</evidence>
<dbReference type="InterPro" id="IPR003488">
    <property type="entry name" value="DprA"/>
</dbReference>
<dbReference type="Gene3D" id="3.40.50.450">
    <property type="match status" value="1"/>
</dbReference>
<organism evidence="3 4">
    <name type="scientific">Microbacterium nanhaiense</name>
    <dbReference type="NCBI Taxonomy" id="1301026"/>
    <lineage>
        <taxon>Bacteria</taxon>
        <taxon>Bacillati</taxon>
        <taxon>Actinomycetota</taxon>
        <taxon>Actinomycetes</taxon>
        <taxon>Micrococcales</taxon>
        <taxon>Microbacteriaceae</taxon>
        <taxon>Microbacterium</taxon>
    </lineage>
</organism>
<name>A0ABQ2MXN0_9MICO</name>
<evidence type="ECO:0000313" key="4">
    <source>
        <dbReference type="Proteomes" id="UP000638043"/>
    </source>
</evidence>
<keyword evidence="4" id="KW-1185">Reference proteome</keyword>
<proteinExistence type="inferred from homology"/>
<comment type="caution">
    <text evidence="3">The sequence shown here is derived from an EMBL/GenBank/DDBJ whole genome shotgun (WGS) entry which is preliminary data.</text>
</comment>
<sequence length="205" mass="21276">MQYRGETTITGARAATTYGEHVSSDIARELAETGTVIVAGGSYGIEAAAHRSALAEGKPSIAIIANGIDRRYPTGHADLFADIASTGAVISELPPDSVPTRARFIARSRLLAALSDTTIVVEAGARSMALRTAAEAETLGRGIGAVPGPVTNSASSGAHQLIRTGTAQLVTSGRDVRLLQADRAAPLPTRSVFRASPDQAPRRMF</sequence>
<evidence type="ECO:0000313" key="3">
    <source>
        <dbReference type="EMBL" id="GGO59894.1"/>
    </source>
</evidence>
<dbReference type="SUPFAM" id="SSF102405">
    <property type="entry name" value="MCP/YpsA-like"/>
    <property type="match status" value="1"/>
</dbReference>
<dbReference type="EMBL" id="BMMQ01000001">
    <property type="protein sequence ID" value="GGO59894.1"/>
    <property type="molecule type" value="Genomic_DNA"/>
</dbReference>
<dbReference type="RefSeq" id="WP_188699717.1">
    <property type="nucleotide sequence ID" value="NZ_BMMQ01000001.1"/>
</dbReference>
<accession>A0ABQ2MXN0</accession>
<dbReference type="Pfam" id="PF02481">
    <property type="entry name" value="DNA_processg_A"/>
    <property type="match status" value="1"/>
</dbReference>
<dbReference type="PANTHER" id="PTHR43022:SF1">
    <property type="entry name" value="PROTEIN SMF"/>
    <property type="match status" value="1"/>
</dbReference>
<evidence type="ECO:0000256" key="1">
    <source>
        <dbReference type="ARBA" id="ARBA00006525"/>
    </source>
</evidence>
<dbReference type="InterPro" id="IPR057666">
    <property type="entry name" value="DrpA_SLOG"/>
</dbReference>
<gene>
    <name evidence="3" type="ORF">GCM10010910_03960</name>
</gene>